<evidence type="ECO:0000313" key="2">
    <source>
        <dbReference type="EMBL" id="SVE51883.1"/>
    </source>
</evidence>
<name>A0A383E608_9ZZZZ</name>
<evidence type="ECO:0000313" key="1">
    <source>
        <dbReference type="EMBL" id="SVC25567.1"/>
    </source>
</evidence>
<dbReference type="EMBL" id="UINC01222908">
    <property type="protein sequence ID" value="SVE51883.1"/>
    <property type="molecule type" value="Genomic_DNA"/>
</dbReference>
<protein>
    <submittedName>
        <fullName evidence="2">Uncharacterized protein</fullName>
    </submittedName>
</protein>
<proteinExistence type="predicted"/>
<feature type="non-terminal residue" evidence="2">
    <location>
        <position position="37"/>
    </location>
</feature>
<dbReference type="AlphaFoldDB" id="A0A383E608"/>
<reference evidence="2" key="1">
    <citation type="submission" date="2018-05" db="EMBL/GenBank/DDBJ databases">
        <authorList>
            <person name="Lanie J.A."/>
            <person name="Ng W.-L."/>
            <person name="Kazmierczak K.M."/>
            <person name="Andrzejewski T.M."/>
            <person name="Davidsen T.M."/>
            <person name="Wayne K.J."/>
            <person name="Tettelin H."/>
            <person name="Glass J.I."/>
            <person name="Rusch D."/>
            <person name="Podicherti R."/>
            <person name="Tsui H.-C.T."/>
            <person name="Winkler M.E."/>
        </authorList>
    </citation>
    <scope>NUCLEOTIDE SEQUENCE</scope>
</reference>
<gene>
    <name evidence="1" type="ORF">METZ01_LOCUS278421</name>
    <name evidence="2" type="ORF">METZ01_LOCUS504737</name>
</gene>
<organism evidence="2">
    <name type="scientific">marine metagenome</name>
    <dbReference type="NCBI Taxonomy" id="408172"/>
    <lineage>
        <taxon>unclassified sequences</taxon>
        <taxon>metagenomes</taxon>
        <taxon>ecological metagenomes</taxon>
    </lineage>
</organism>
<dbReference type="EMBL" id="UINC01081577">
    <property type="protein sequence ID" value="SVC25567.1"/>
    <property type="molecule type" value="Genomic_DNA"/>
</dbReference>
<dbReference type="Gene3D" id="3.20.20.140">
    <property type="entry name" value="Metal-dependent hydrolases"/>
    <property type="match status" value="1"/>
</dbReference>
<accession>A0A383E608</accession>
<sequence length="37" mass="4115">MKNKSHTPLVNYHSHTYRCKHATGEVVEFVNAASEAG</sequence>